<protein>
    <submittedName>
        <fullName evidence="3">Putative kinectin-like</fullName>
    </submittedName>
</protein>
<sequence>MDVRKENMTPKEMLQKIAELDYSQSQLKELNTAMRQWLDVADDDMAALRSENVALRRQVNVLDRLISEAQQVEAEPCGFLLTDDLDVNSCSKKKIQKLEEESTMMKEQTKKLAAELKNLQQESEQDKIGLSKFKAALQSLEIEMEEAQVGLQHRDESIHQKNLQLKHLEETVEECSIIIKDLRQTNQELREQLEDRQDEALLSALNDLTEEKEGSLSSPLPLFDEIKLLAASDEVKTSALDSRRLSHEETEAEELLKPQSPTVDLQTERWTGTVEPAVQRARLFIMCVSVLLVLGFVATGISLGDCNLFSIKTFWTGARVTLQPYCSVHYGDMPPL</sequence>
<name>A0A2U9C8Q4_SCOMX</name>
<dbReference type="GO" id="GO:0000781">
    <property type="term" value="C:chromosome, telomeric region"/>
    <property type="evidence" value="ECO:0007669"/>
    <property type="project" value="TreeGrafter"/>
</dbReference>
<evidence type="ECO:0000313" key="3">
    <source>
        <dbReference type="EMBL" id="AWP11999.1"/>
    </source>
</evidence>
<keyword evidence="4" id="KW-1185">Reference proteome</keyword>
<dbReference type="GO" id="GO:0051225">
    <property type="term" value="P:spindle assembly"/>
    <property type="evidence" value="ECO:0007669"/>
    <property type="project" value="TreeGrafter"/>
</dbReference>
<dbReference type="GO" id="GO:0034993">
    <property type="term" value="C:meiotic nuclear membrane microtubule tethering complex"/>
    <property type="evidence" value="ECO:0007669"/>
    <property type="project" value="InterPro"/>
</dbReference>
<dbReference type="GO" id="GO:0070840">
    <property type="term" value="F:dynein complex binding"/>
    <property type="evidence" value="ECO:0007669"/>
    <property type="project" value="TreeGrafter"/>
</dbReference>
<evidence type="ECO:0000256" key="2">
    <source>
        <dbReference type="SAM" id="Phobius"/>
    </source>
</evidence>
<reference evidence="3 4" key="1">
    <citation type="submission" date="2017-12" db="EMBL/GenBank/DDBJ databases">
        <title>Integrating genomic resources of turbot (Scophthalmus maximus) in depth evaluation of genetic and physical mapping variation across individuals.</title>
        <authorList>
            <person name="Martinez P."/>
        </authorList>
    </citation>
    <scope>NUCLEOTIDE SEQUENCE [LARGE SCALE GENOMIC DNA]</scope>
</reference>
<dbReference type="GO" id="GO:0005640">
    <property type="term" value="C:nuclear outer membrane"/>
    <property type="evidence" value="ECO:0007669"/>
    <property type="project" value="TreeGrafter"/>
</dbReference>
<keyword evidence="1" id="KW-0175">Coiled coil</keyword>
<dbReference type="Proteomes" id="UP000246464">
    <property type="component" value="Chromosome 13"/>
</dbReference>
<keyword evidence="2" id="KW-0472">Membrane</keyword>
<dbReference type="PANTHER" id="PTHR47300:SF1">
    <property type="entry name" value="PROTEIN KASH5"/>
    <property type="match status" value="1"/>
</dbReference>
<keyword evidence="2" id="KW-1133">Transmembrane helix</keyword>
<dbReference type="GO" id="GO:0051653">
    <property type="term" value="P:spindle localization"/>
    <property type="evidence" value="ECO:0007669"/>
    <property type="project" value="TreeGrafter"/>
</dbReference>
<feature type="coiled-coil region" evidence="1">
    <location>
        <begin position="38"/>
        <end position="199"/>
    </location>
</feature>
<keyword evidence="2" id="KW-0812">Transmembrane</keyword>
<evidence type="ECO:0000256" key="1">
    <source>
        <dbReference type="SAM" id="Coils"/>
    </source>
</evidence>
<dbReference type="PANTHER" id="PTHR47300">
    <property type="entry name" value="PROTEIN KASH5"/>
    <property type="match status" value="1"/>
</dbReference>
<dbReference type="GO" id="GO:0090619">
    <property type="term" value="C:meiotic spindle pole"/>
    <property type="evidence" value="ECO:0007669"/>
    <property type="project" value="TreeGrafter"/>
</dbReference>
<dbReference type="AlphaFoldDB" id="A0A2U9C8Q4"/>
<proteinExistence type="predicted"/>
<evidence type="ECO:0000313" key="4">
    <source>
        <dbReference type="Proteomes" id="UP000246464"/>
    </source>
</evidence>
<organism evidence="3 4">
    <name type="scientific">Scophthalmus maximus</name>
    <name type="common">Turbot</name>
    <name type="synonym">Psetta maxima</name>
    <dbReference type="NCBI Taxonomy" id="52904"/>
    <lineage>
        <taxon>Eukaryota</taxon>
        <taxon>Metazoa</taxon>
        <taxon>Chordata</taxon>
        <taxon>Craniata</taxon>
        <taxon>Vertebrata</taxon>
        <taxon>Euteleostomi</taxon>
        <taxon>Actinopterygii</taxon>
        <taxon>Neopterygii</taxon>
        <taxon>Teleostei</taxon>
        <taxon>Neoteleostei</taxon>
        <taxon>Acanthomorphata</taxon>
        <taxon>Carangaria</taxon>
        <taxon>Pleuronectiformes</taxon>
        <taxon>Pleuronectoidei</taxon>
        <taxon>Scophthalmidae</taxon>
        <taxon>Scophthalmus</taxon>
    </lineage>
</organism>
<accession>A0A2U9C8Q4</accession>
<dbReference type="EMBL" id="CP026255">
    <property type="protein sequence ID" value="AWP11999.1"/>
    <property type="molecule type" value="Genomic_DNA"/>
</dbReference>
<dbReference type="InterPro" id="IPR028170">
    <property type="entry name" value="KASH5"/>
</dbReference>
<dbReference type="GO" id="GO:0034397">
    <property type="term" value="P:telomere localization"/>
    <property type="evidence" value="ECO:0007669"/>
    <property type="project" value="InterPro"/>
</dbReference>
<dbReference type="GO" id="GO:0007129">
    <property type="term" value="P:homologous chromosome pairing at meiosis"/>
    <property type="evidence" value="ECO:0007669"/>
    <property type="project" value="TreeGrafter"/>
</dbReference>
<dbReference type="GO" id="GO:0090220">
    <property type="term" value="P:chromosome localization to nuclear envelope involved in homologous chromosome segregation"/>
    <property type="evidence" value="ECO:0007669"/>
    <property type="project" value="TreeGrafter"/>
</dbReference>
<dbReference type="GO" id="GO:0007015">
    <property type="term" value="P:actin filament organization"/>
    <property type="evidence" value="ECO:0007669"/>
    <property type="project" value="TreeGrafter"/>
</dbReference>
<feature type="transmembrane region" description="Helical" evidence="2">
    <location>
        <begin position="283"/>
        <end position="303"/>
    </location>
</feature>
<gene>
    <name evidence="3" type="ORF">SMAX5B_009426</name>
</gene>
<dbReference type="GO" id="GO:0000800">
    <property type="term" value="C:lateral element"/>
    <property type="evidence" value="ECO:0007669"/>
    <property type="project" value="TreeGrafter"/>
</dbReference>